<dbReference type="STRING" id="1637975.AN957_22920"/>
<accession>A0A0Q3SNF3</accession>
<keyword evidence="3" id="KW-0804">Transcription</keyword>
<dbReference type="AlphaFoldDB" id="A0A0Q3SNF3"/>
<evidence type="ECO:0000313" key="6">
    <source>
        <dbReference type="Proteomes" id="UP000050996"/>
    </source>
</evidence>
<dbReference type="EMBL" id="LJIX01000006">
    <property type="protein sequence ID" value="KQL21140.1"/>
    <property type="molecule type" value="Genomic_DNA"/>
</dbReference>
<dbReference type="InterPro" id="IPR036390">
    <property type="entry name" value="WH_DNA-bd_sf"/>
</dbReference>
<evidence type="ECO:0000256" key="2">
    <source>
        <dbReference type="ARBA" id="ARBA00023125"/>
    </source>
</evidence>
<dbReference type="GO" id="GO:0003700">
    <property type="term" value="F:DNA-binding transcription factor activity"/>
    <property type="evidence" value="ECO:0007669"/>
    <property type="project" value="InterPro"/>
</dbReference>
<name>A0A0Q3SNF3_9BACI</name>
<evidence type="ECO:0000313" key="5">
    <source>
        <dbReference type="EMBL" id="KQL21140.1"/>
    </source>
</evidence>
<proteinExistence type="predicted"/>
<dbReference type="GO" id="GO:0003677">
    <property type="term" value="F:DNA binding"/>
    <property type="evidence" value="ECO:0007669"/>
    <property type="project" value="UniProtKB-KW"/>
</dbReference>
<dbReference type="PROSITE" id="PS50995">
    <property type="entry name" value="HTH_MARR_2"/>
    <property type="match status" value="1"/>
</dbReference>
<dbReference type="PATRIC" id="fig|1637975.4.peg.4582"/>
<dbReference type="Pfam" id="PF01047">
    <property type="entry name" value="MarR"/>
    <property type="match status" value="1"/>
</dbReference>
<evidence type="ECO:0000256" key="3">
    <source>
        <dbReference type="ARBA" id="ARBA00023163"/>
    </source>
</evidence>
<protein>
    <submittedName>
        <fullName evidence="5">MarR family transcriptional regulator</fullName>
    </submittedName>
</protein>
<dbReference type="SMART" id="SM00347">
    <property type="entry name" value="HTH_MARR"/>
    <property type="match status" value="1"/>
</dbReference>
<dbReference type="PANTHER" id="PTHR42756">
    <property type="entry name" value="TRANSCRIPTIONAL REGULATOR, MARR"/>
    <property type="match status" value="1"/>
</dbReference>
<gene>
    <name evidence="5" type="ORF">AN957_22920</name>
</gene>
<dbReference type="RefSeq" id="WP_053477732.1">
    <property type="nucleotide sequence ID" value="NZ_CP041305.1"/>
</dbReference>
<keyword evidence="6" id="KW-1185">Reference proteome</keyword>
<dbReference type="InterPro" id="IPR036388">
    <property type="entry name" value="WH-like_DNA-bd_sf"/>
</dbReference>
<evidence type="ECO:0000259" key="4">
    <source>
        <dbReference type="PROSITE" id="PS50995"/>
    </source>
</evidence>
<comment type="caution">
    <text evidence="5">The sequence shown here is derived from an EMBL/GenBank/DDBJ whole genome shotgun (WGS) entry which is preliminary data.</text>
</comment>
<dbReference type="PRINTS" id="PR00598">
    <property type="entry name" value="HTHMARR"/>
</dbReference>
<dbReference type="Gene3D" id="1.10.10.10">
    <property type="entry name" value="Winged helix-like DNA-binding domain superfamily/Winged helix DNA-binding domain"/>
    <property type="match status" value="1"/>
</dbReference>
<dbReference type="Proteomes" id="UP000050996">
    <property type="component" value="Unassembled WGS sequence"/>
</dbReference>
<dbReference type="InterPro" id="IPR000835">
    <property type="entry name" value="HTH_MarR-typ"/>
</dbReference>
<organism evidence="5 6">
    <name type="scientific">Cytobacillus solani</name>
    <dbReference type="NCBI Taxonomy" id="1637975"/>
    <lineage>
        <taxon>Bacteria</taxon>
        <taxon>Bacillati</taxon>
        <taxon>Bacillota</taxon>
        <taxon>Bacilli</taxon>
        <taxon>Bacillales</taxon>
        <taxon>Bacillaceae</taxon>
        <taxon>Cytobacillus</taxon>
    </lineage>
</organism>
<dbReference type="SUPFAM" id="SSF46785">
    <property type="entry name" value="Winged helix' DNA-binding domain"/>
    <property type="match status" value="1"/>
</dbReference>
<dbReference type="PANTHER" id="PTHR42756:SF1">
    <property type="entry name" value="TRANSCRIPTIONAL REPRESSOR OF EMRAB OPERON"/>
    <property type="match status" value="1"/>
</dbReference>
<reference evidence="5 6" key="1">
    <citation type="submission" date="2015-09" db="EMBL/GenBank/DDBJ databases">
        <title>Genome sequencing project for genomic taxonomy and phylogenomics of Bacillus-like bacteria.</title>
        <authorList>
            <person name="Liu B."/>
            <person name="Wang J."/>
            <person name="Zhu Y."/>
            <person name="Liu G."/>
            <person name="Chen Q."/>
            <person name="Chen Z."/>
            <person name="Lan J."/>
            <person name="Che J."/>
            <person name="Ge C."/>
            <person name="Shi H."/>
            <person name="Pan Z."/>
            <person name="Liu X."/>
        </authorList>
    </citation>
    <scope>NUCLEOTIDE SEQUENCE [LARGE SCALE GENOMIC DNA]</scope>
    <source>
        <strain evidence="5 6">FJAT-18043</strain>
    </source>
</reference>
<evidence type="ECO:0000256" key="1">
    <source>
        <dbReference type="ARBA" id="ARBA00023015"/>
    </source>
</evidence>
<keyword evidence="2" id="KW-0238">DNA-binding</keyword>
<sequence>MLENIQELIDQYIDLSFSVHRKGESLIRDQIGSDLTNDQHYILRYISQTESCTSSELAEEFDVKKSAITAIINRMWEKGLIQRTRDEKDRRVVYLTLTEKGNQLYVNCEERIYKLVESFIKKFDPKEIKQFLETYKKLNQILIESKDYKVEE</sequence>
<feature type="domain" description="HTH marR-type" evidence="4">
    <location>
        <begin position="1"/>
        <end position="140"/>
    </location>
</feature>
<keyword evidence="1" id="KW-0805">Transcription regulation</keyword>